<dbReference type="Proteomes" id="UP000494256">
    <property type="component" value="Unassembled WGS sequence"/>
</dbReference>
<dbReference type="AlphaFoldDB" id="A0A8S1AL42"/>
<gene>
    <name evidence="1" type="ORF">APLA_LOCUS12400</name>
</gene>
<dbReference type="OrthoDB" id="5857104at2759"/>
<organism evidence="1 2">
    <name type="scientific">Arctia plantaginis</name>
    <name type="common">Wood tiger moth</name>
    <name type="synonym">Phalaena plantaginis</name>
    <dbReference type="NCBI Taxonomy" id="874455"/>
    <lineage>
        <taxon>Eukaryota</taxon>
        <taxon>Metazoa</taxon>
        <taxon>Ecdysozoa</taxon>
        <taxon>Arthropoda</taxon>
        <taxon>Hexapoda</taxon>
        <taxon>Insecta</taxon>
        <taxon>Pterygota</taxon>
        <taxon>Neoptera</taxon>
        <taxon>Endopterygota</taxon>
        <taxon>Lepidoptera</taxon>
        <taxon>Glossata</taxon>
        <taxon>Ditrysia</taxon>
        <taxon>Noctuoidea</taxon>
        <taxon>Erebidae</taxon>
        <taxon>Arctiinae</taxon>
        <taxon>Arctia</taxon>
    </lineage>
</organism>
<comment type="caution">
    <text evidence="1">The sequence shown here is derived from an EMBL/GenBank/DDBJ whole genome shotgun (WGS) entry which is preliminary data.</text>
</comment>
<proteinExistence type="predicted"/>
<dbReference type="EMBL" id="CADEBD010000343">
    <property type="protein sequence ID" value="CAB3248531.1"/>
    <property type="molecule type" value="Genomic_DNA"/>
</dbReference>
<protein>
    <submittedName>
        <fullName evidence="1">Uncharacterized protein</fullName>
    </submittedName>
</protein>
<sequence>ESPAQLMLGRNLRTKLDAFRPNRENKVIKAQERQQKLGTDVKRSLEIGEEISMRQYRGNEKWSPGQVVDRMGTTDYKVMDLSGREAHRHIDQLRQRSGKLFNLSDKHIRTEFSGSGTFRKIRGDTSVSCWGDTRPSEREGVKSGSSGDCREVAVGVNFWFSSSH</sequence>
<evidence type="ECO:0000313" key="1">
    <source>
        <dbReference type="EMBL" id="CAB3248531.1"/>
    </source>
</evidence>
<evidence type="ECO:0000313" key="2">
    <source>
        <dbReference type="Proteomes" id="UP000494256"/>
    </source>
</evidence>
<reference evidence="1 2" key="1">
    <citation type="submission" date="2020-04" db="EMBL/GenBank/DDBJ databases">
        <authorList>
            <person name="Wallbank WR R."/>
            <person name="Pardo Diaz C."/>
            <person name="Kozak K."/>
            <person name="Martin S."/>
            <person name="Jiggins C."/>
            <person name="Moest M."/>
            <person name="Warren A I."/>
            <person name="Byers J.R.P. K."/>
            <person name="Montejo-Kovacevich G."/>
            <person name="Yen C E."/>
        </authorList>
    </citation>
    <scope>NUCLEOTIDE SEQUENCE [LARGE SCALE GENOMIC DNA]</scope>
</reference>
<name>A0A8S1AL42_ARCPL</name>
<feature type="non-terminal residue" evidence="1">
    <location>
        <position position="1"/>
    </location>
</feature>
<accession>A0A8S1AL42</accession>